<feature type="compositionally biased region" description="Low complexity" evidence="1">
    <location>
        <begin position="632"/>
        <end position="651"/>
    </location>
</feature>
<feature type="region of interest" description="Disordered" evidence="1">
    <location>
        <begin position="340"/>
        <end position="360"/>
    </location>
</feature>
<feature type="region of interest" description="Disordered" evidence="1">
    <location>
        <begin position="807"/>
        <end position="926"/>
    </location>
</feature>
<feature type="region of interest" description="Disordered" evidence="1">
    <location>
        <begin position="1749"/>
        <end position="1862"/>
    </location>
</feature>
<feature type="region of interest" description="Disordered" evidence="1">
    <location>
        <begin position="632"/>
        <end position="666"/>
    </location>
</feature>
<feature type="region of interest" description="Disordered" evidence="1">
    <location>
        <begin position="186"/>
        <end position="256"/>
    </location>
</feature>
<feature type="compositionally biased region" description="Low complexity" evidence="1">
    <location>
        <begin position="1595"/>
        <end position="1609"/>
    </location>
</feature>
<feature type="compositionally biased region" description="Basic and acidic residues" evidence="1">
    <location>
        <begin position="233"/>
        <end position="256"/>
    </location>
</feature>
<organism evidence="2 3">
    <name type="scientific">Toxoplasma gondii FOU</name>
    <dbReference type="NCBI Taxonomy" id="943167"/>
    <lineage>
        <taxon>Eukaryota</taxon>
        <taxon>Sar</taxon>
        <taxon>Alveolata</taxon>
        <taxon>Apicomplexa</taxon>
        <taxon>Conoidasida</taxon>
        <taxon>Coccidia</taxon>
        <taxon>Eucoccidiorida</taxon>
        <taxon>Eimeriorina</taxon>
        <taxon>Sarcocystidae</taxon>
        <taxon>Toxoplasma</taxon>
    </lineage>
</organism>
<feature type="region of interest" description="Disordered" evidence="1">
    <location>
        <begin position="1675"/>
        <end position="1728"/>
    </location>
</feature>
<feature type="region of interest" description="Disordered" evidence="1">
    <location>
        <begin position="445"/>
        <end position="501"/>
    </location>
</feature>
<feature type="compositionally biased region" description="Polar residues" evidence="1">
    <location>
        <begin position="50"/>
        <end position="62"/>
    </location>
</feature>
<feature type="compositionally biased region" description="Basic and acidic residues" evidence="1">
    <location>
        <begin position="1575"/>
        <end position="1589"/>
    </location>
</feature>
<feature type="region of interest" description="Disordered" evidence="1">
    <location>
        <begin position="1454"/>
        <end position="1526"/>
    </location>
</feature>
<feature type="compositionally biased region" description="Basic and acidic residues" evidence="1">
    <location>
        <begin position="1823"/>
        <end position="1845"/>
    </location>
</feature>
<feature type="compositionally biased region" description="Low complexity" evidence="1">
    <location>
        <begin position="212"/>
        <end position="229"/>
    </location>
</feature>
<evidence type="ECO:0000313" key="3">
    <source>
        <dbReference type="Proteomes" id="UP000028838"/>
    </source>
</evidence>
<feature type="compositionally biased region" description="Basic residues" evidence="1">
    <location>
        <begin position="1846"/>
        <end position="1862"/>
    </location>
</feature>
<feature type="compositionally biased region" description="Basic and acidic residues" evidence="1">
    <location>
        <begin position="1069"/>
        <end position="1078"/>
    </location>
</feature>
<feature type="compositionally biased region" description="Basic and acidic residues" evidence="1">
    <location>
        <begin position="1690"/>
        <end position="1703"/>
    </location>
</feature>
<feature type="compositionally biased region" description="Acidic residues" evidence="1">
    <location>
        <begin position="1220"/>
        <end position="1231"/>
    </location>
</feature>
<feature type="region of interest" description="Disordered" evidence="1">
    <location>
        <begin position="1132"/>
        <end position="1202"/>
    </location>
</feature>
<sequence length="1862" mass="201859">MDETNLPAPAEAGRNPRALTLGGVAARGIASGPSGDGRCLGGSPHGETGVSDQTACGSSPSGQEEGEASCGVSVGGVDFEMTQQETETKRVSEAVNNFSATPSSRSHSSLALENSAGVHTPAEASHAFPGSSGFPRTPKGEQSRTDTLRCSEERRFLVPLPSSLARFSYRLSTSGRKTQVVKTLAGRYAEGDGPPPSSSTSNEHERRPACFASIVSSASEASHASPSASGGPRRLDGEGRPPVEVEKRQQEAPTVLERRHGDSYLSVGFSWACRHPWGLEVLLTEHARDRALARRERKAPSPKMPTQEAALPLSPIRNGQLLYPSASSACAQETPKFDGNVSLSRGSQRTRLETSFQRDEADRKTTVLQKAWGCEREERREKDGRKDGEGENMVPLSSLCCPCCLCKGTGCCDTWRASAAFSRDLASHATSRHCFCWAQCLSVSPVDSSQTPEGRNGEEGQQAKEELEVHKRLQVREAREAERDHQSVRKEEERRRNRKHFPLVQGDATVSLSASSVKHSTSIASAVSRCLPGEENASWLPPCKAFGDHWEAAINPDFCQLSPCCAATSLVRRATNEAETQSAHPSSPLASDRSPSRLTRGDDDQQGSREPRTHEENACFFAKEKRASLASSTPHALASSHSPSRASSSSSCLHNTPQATRPTTCSSSASSSVSVSCSSSCSPCSSFYPCCVRRVRFFLPEHLALQDLLPSLRPSSAAWGAASPLSPHPECLERTKKAAAAGDGAFGSQKDGEGVGLKVHNQVHLPYVVGAGGSFAGVGFVPALCTCKGKDYFKSWLLQRHRELDRERQRRHLERGAERSPKTQEEQRDDAEETFEKPPEMTPGKTVKKEGQEGTGHDEKGGEQRPDGVKKENQSEEKTASGNDGKGVGEQENSNAVDSAGVVGSASFSPGPSLKPGSESPSLPSVCPSPGCQGLLFVPYSLIEVPLVRGVESLSTLAESVALPSKTELFSGFLRHSAVVVCTSETHEQRCWRALKQANLHLSALVFDVYANDFVPFHSARERQGAGVDSRAGDRKVLTKEQAQLNQHLTELQHVGEEASSSAFLAAGHEEAREKKEGEEAEGSETNGRETDWGDLERSLASVVFPQEATEGRERIGSFAAERRPLEVTLRSVGSLGKKREKQETEEGRRRVGTPADARKEEAGGQQNAAGACGRGAGRRRVEAEEEASEDEDSEEGFEDAEDERLFLLRSLATRLLAEEEGGFGEEESEGEIERHEGQRLITPIAHQKEGDNASGSSLSRVKAEPTTALEGDERGCKEKQDGEETEEQETLAKGQLAKNTSPSAPSSQRRRREITDHNSHAVGTVAETGRRLEKAGRRAGLLRRREFLSLLTSVFSPDSMGGEGKKATRRRRERLDANEGRLLASLSRAATDTESEREDAEKTGVDSAGKAREARATEKRQKPTANVSASSELQRSADRLRGEKVARWFDCLSSESQTSVSPSSSRDSSPLSPRGTAVSSLVSLPSPLGSFPYSRLGRKENEEGEDGMARREKRSRVEDRETRSMRESYCRRRGLVWGEEQEEELQRLETFFKNTPHIAHPLPRAPSCGGTDATENRVKKEKAEEERRKRQRTRVPVPVVPPRISRQISPPPKPPLSSFRGLQEGDVARASGRGGESMEAGDFANPSGSGILRPEGKAEPVVLLPRKSVPYAQRYASDGNPLPGSSSSVDKERANVREKAEEFAGVPGGFVSPLESGSRPSGAFVPNQRDACASRSLTDSGFHVASTDLRREAGRSLEAGRDGVSFYSESGKITLLPNSRQKSDQKSPLGVTHQRGRDPPGPFSPQSFCPYGVTARMGGATGEERRHTGAEGEEEAKKEVEQQRQHARLMRQHPKPNLRNF</sequence>
<gene>
    <name evidence="2" type="ORF">TGFOU_320160</name>
</gene>
<dbReference type="OrthoDB" id="348960at2759"/>
<feature type="region of interest" description="Disordered" evidence="1">
    <location>
        <begin position="1220"/>
        <end position="1339"/>
    </location>
</feature>
<feature type="compositionally biased region" description="Basic and acidic residues" evidence="1">
    <location>
        <begin position="455"/>
        <end position="495"/>
    </location>
</feature>
<feature type="compositionally biased region" description="Basic and acidic residues" evidence="1">
    <location>
        <begin position="1141"/>
        <end position="1150"/>
    </location>
</feature>
<feature type="compositionally biased region" description="Basic and acidic residues" evidence="1">
    <location>
        <begin position="350"/>
        <end position="360"/>
    </location>
</feature>
<evidence type="ECO:0000313" key="2">
    <source>
        <dbReference type="EMBL" id="KFG43465.1"/>
    </source>
</evidence>
<feature type="compositionally biased region" description="Basic and acidic residues" evidence="1">
    <location>
        <begin position="807"/>
        <end position="826"/>
    </location>
</feature>
<feature type="compositionally biased region" description="Polar residues" evidence="1">
    <location>
        <begin position="577"/>
        <end position="589"/>
    </location>
</feature>
<feature type="compositionally biased region" description="Basic and acidic residues" evidence="1">
    <location>
        <begin position="1272"/>
        <end position="1283"/>
    </location>
</feature>
<feature type="compositionally biased region" description="Polar residues" evidence="1">
    <location>
        <begin position="94"/>
        <end position="112"/>
    </location>
</feature>
<feature type="compositionally biased region" description="Basic and acidic residues" evidence="1">
    <location>
        <begin position="1400"/>
        <end position="1422"/>
    </location>
</feature>
<name>A0A086KGE7_TOXGO</name>
<feature type="region of interest" description="Disordered" evidence="1">
    <location>
        <begin position="1069"/>
        <end position="1095"/>
    </location>
</feature>
<reference evidence="2 3" key="1">
    <citation type="submission" date="2014-07" db="EMBL/GenBank/DDBJ databases">
        <authorList>
            <person name="Sibley D."/>
            <person name="Venepally P."/>
            <person name="Karamycheva S."/>
            <person name="Hadjithomas M."/>
            <person name="Khan A."/>
            <person name="Brunk B."/>
            <person name="Roos D."/>
            <person name="Caler E."/>
            <person name="Lorenzi H."/>
        </authorList>
    </citation>
    <scope>NUCLEOTIDE SEQUENCE [LARGE SCALE GENOMIC DNA]</scope>
    <source>
        <strain evidence="2 3">FOU</strain>
    </source>
</reference>
<comment type="caution">
    <text evidence="2">The sequence shown here is derived from an EMBL/GenBank/DDBJ whole genome shotgun (WGS) entry which is preliminary data.</text>
</comment>
<feature type="compositionally biased region" description="Basic and acidic residues" evidence="1">
    <location>
        <begin position="847"/>
        <end position="879"/>
    </location>
</feature>
<protein>
    <submittedName>
        <fullName evidence="2">Uncharacterized protein</fullName>
    </submittedName>
</protein>
<feature type="compositionally biased region" description="Basic and acidic residues" evidence="1">
    <location>
        <begin position="1498"/>
        <end position="1526"/>
    </location>
</feature>
<accession>A0A086KGE7</accession>
<evidence type="ECO:0000256" key="1">
    <source>
        <dbReference type="SAM" id="MobiDB-lite"/>
    </source>
</evidence>
<feature type="compositionally biased region" description="Acidic residues" evidence="1">
    <location>
        <begin position="1184"/>
        <end position="1202"/>
    </location>
</feature>
<dbReference type="VEuPathDB" id="ToxoDB:TGFOU_320160"/>
<feature type="compositionally biased region" description="Low complexity" evidence="1">
    <location>
        <begin position="1454"/>
        <end position="1489"/>
    </location>
</feature>
<feature type="compositionally biased region" description="Basic and acidic residues" evidence="1">
    <location>
        <begin position="138"/>
        <end position="150"/>
    </location>
</feature>
<dbReference type="Proteomes" id="UP000028838">
    <property type="component" value="Unassembled WGS sequence"/>
</dbReference>
<feature type="region of interest" description="Disordered" evidence="1">
    <location>
        <begin position="1557"/>
        <end position="1657"/>
    </location>
</feature>
<feature type="compositionally biased region" description="Basic and acidic residues" evidence="1">
    <location>
        <begin position="1749"/>
        <end position="1762"/>
    </location>
</feature>
<feature type="compositionally biased region" description="Gly residues" evidence="1">
    <location>
        <begin position="34"/>
        <end position="44"/>
    </location>
</feature>
<dbReference type="EMBL" id="AEYH02002071">
    <property type="protein sequence ID" value="KFG43465.1"/>
    <property type="molecule type" value="Genomic_DNA"/>
</dbReference>
<feature type="region of interest" description="Disordered" evidence="1">
    <location>
        <begin position="28"/>
        <end position="150"/>
    </location>
</feature>
<feature type="region of interest" description="Disordered" evidence="1">
    <location>
        <begin position="1353"/>
        <end position="1439"/>
    </location>
</feature>
<feature type="region of interest" description="Disordered" evidence="1">
    <location>
        <begin position="576"/>
        <end position="616"/>
    </location>
</feature>
<feature type="compositionally biased region" description="Basic and acidic residues" evidence="1">
    <location>
        <begin position="599"/>
        <end position="616"/>
    </location>
</feature>
<feature type="compositionally biased region" description="Polar residues" evidence="1">
    <location>
        <begin position="1424"/>
        <end position="1435"/>
    </location>
</feature>
<proteinExistence type="predicted"/>
<feature type="compositionally biased region" description="Polar residues" evidence="1">
    <location>
        <begin position="652"/>
        <end position="664"/>
    </location>
</feature>